<dbReference type="RefSeq" id="WP_376814272.1">
    <property type="nucleotide sequence ID" value="NZ_JBHSDY010000011.1"/>
</dbReference>
<feature type="coiled-coil region" evidence="1">
    <location>
        <begin position="361"/>
        <end position="392"/>
    </location>
</feature>
<dbReference type="Pfam" id="PF00350">
    <property type="entry name" value="Dynamin_N"/>
    <property type="match status" value="1"/>
</dbReference>
<gene>
    <name evidence="3" type="ORF">ACFO0J_16955</name>
</gene>
<evidence type="ECO:0000313" key="4">
    <source>
        <dbReference type="Proteomes" id="UP001595756"/>
    </source>
</evidence>
<evidence type="ECO:0000313" key="3">
    <source>
        <dbReference type="EMBL" id="MFC4299735.1"/>
    </source>
</evidence>
<dbReference type="SUPFAM" id="SSF52540">
    <property type="entry name" value="P-loop containing nucleoside triphosphate hydrolases"/>
    <property type="match status" value="1"/>
</dbReference>
<keyword evidence="4" id="KW-1185">Reference proteome</keyword>
<dbReference type="EMBL" id="JBHSDY010000011">
    <property type="protein sequence ID" value="MFC4299735.1"/>
    <property type="molecule type" value="Genomic_DNA"/>
</dbReference>
<evidence type="ECO:0000259" key="2">
    <source>
        <dbReference type="Pfam" id="PF00350"/>
    </source>
</evidence>
<dbReference type="InterPro" id="IPR027417">
    <property type="entry name" value="P-loop_NTPase"/>
</dbReference>
<evidence type="ECO:0000256" key="1">
    <source>
        <dbReference type="SAM" id="Coils"/>
    </source>
</evidence>
<accession>A0ABV8S431</accession>
<comment type="caution">
    <text evidence="3">The sequence shown here is derived from an EMBL/GenBank/DDBJ whole genome shotgun (WGS) entry which is preliminary data.</text>
</comment>
<reference evidence="4" key="1">
    <citation type="journal article" date="2019" name="Int. J. Syst. Evol. Microbiol.">
        <title>The Global Catalogue of Microorganisms (GCM) 10K type strain sequencing project: providing services to taxonomists for standard genome sequencing and annotation.</title>
        <authorList>
            <consortium name="The Broad Institute Genomics Platform"/>
            <consortium name="The Broad Institute Genome Sequencing Center for Infectious Disease"/>
            <person name="Wu L."/>
            <person name="Ma J."/>
        </authorList>
    </citation>
    <scope>NUCLEOTIDE SEQUENCE [LARGE SCALE GENOMIC DNA]</scope>
    <source>
        <strain evidence="4">CGMCC 1.19029</strain>
    </source>
</reference>
<sequence length="591" mass="65218">MHDNTTRDDLIAAFHHLEKKFSLQKSDIAEKASKFDGLRTTFKDRNKELSDQLERSVSPENPLHDSIEKTRDSVNKQFAVWEDQVDARRKGTEFRAGFNDSLLVFIYGKVKSGKSSLGNYMAWGHSDPTAVMKAQATLRPDYFATQKTSVASGDQENEAIHKQQFRVGATEATSTIQGFTLPGLTWVDSPGLHSVNNENGDLAKEYVQHADLILYTMHSNAPGRASDMKEITNLLTGHKKFMVLLTGSDTTDEDEDSEGNVITTVIMKSDHAQKSQITYVSDELEKLKTQHNLPDSVLADVLPISTRYAEINPTSQAIADSGMGRLFTELKDIAEGEALKLKLHAPMGALRSSIRTTQNDLEGIKTLINQFAQEIDTQEDEIEKDLRSLGQEGRRQMSSYINQLFNQGNPQNVDTLVSKKLVEVLEPLTLQIIEKIAQQQADRFKDAFKASSLAKIPAYQEQLETREYFAGVRKGNKKWFSLGGTLLGGGIGFLVGGPAGAALGASLGSSAGLAGSSAKSDYRTHEVVVGDNIEERRTSAIQIYADGFPNILHATVEKLYAPTRDSMLTYCTSLKSEISSLSRQLDDLSKD</sequence>
<organism evidence="3 4">
    <name type="scientific">Castellaniella hirudinis</name>
    <dbReference type="NCBI Taxonomy" id="1144617"/>
    <lineage>
        <taxon>Bacteria</taxon>
        <taxon>Pseudomonadati</taxon>
        <taxon>Pseudomonadota</taxon>
        <taxon>Betaproteobacteria</taxon>
        <taxon>Burkholderiales</taxon>
        <taxon>Alcaligenaceae</taxon>
        <taxon>Castellaniella</taxon>
    </lineage>
</organism>
<protein>
    <submittedName>
        <fullName evidence="3">Dynamin family protein</fullName>
    </submittedName>
</protein>
<feature type="domain" description="Dynamin N-terminal" evidence="2">
    <location>
        <begin position="155"/>
        <end position="243"/>
    </location>
</feature>
<proteinExistence type="predicted"/>
<keyword evidence="1" id="KW-0175">Coiled coil</keyword>
<dbReference type="Proteomes" id="UP001595756">
    <property type="component" value="Unassembled WGS sequence"/>
</dbReference>
<name>A0ABV8S431_9BURK</name>
<dbReference type="InterPro" id="IPR045063">
    <property type="entry name" value="Dynamin_N"/>
</dbReference>
<dbReference type="Gene3D" id="3.40.50.300">
    <property type="entry name" value="P-loop containing nucleotide triphosphate hydrolases"/>
    <property type="match status" value="1"/>
</dbReference>